<protein>
    <submittedName>
        <fullName evidence="3">Uncharacterized protein</fullName>
    </submittedName>
</protein>
<feature type="region of interest" description="Disordered" evidence="1">
    <location>
        <begin position="48"/>
        <end position="140"/>
    </location>
</feature>
<dbReference type="EMBL" id="AP006751">
    <property type="protein sequence ID" value="BAD69376.1"/>
    <property type="molecule type" value="Genomic_DNA"/>
</dbReference>
<reference evidence="3" key="2">
    <citation type="submission" date="2004-03" db="EMBL/GenBank/DDBJ databases">
        <title>Oryza sativa nipponbare(GA3) genomic DNA, chromosome 6, BAC clone:B1460A05.</title>
        <authorList>
            <person name="Sasaki T."/>
            <person name="Matsumoto T."/>
            <person name="Katayose Y."/>
        </authorList>
    </citation>
    <scope>NUCLEOTIDE SEQUENCE</scope>
</reference>
<feature type="region of interest" description="Disordered" evidence="1">
    <location>
        <begin position="1"/>
        <end position="23"/>
    </location>
</feature>
<feature type="compositionally biased region" description="Basic and acidic residues" evidence="1">
    <location>
        <begin position="90"/>
        <end position="116"/>
    </location>
</feature>
<gene>
    <name evidence="3" type="ORF">B1460A05.25</name>
    <name evidence="2" type="ORF">OSJNBa0075G19.3</name>
</gene>
<proteinExistence type="predicted"/>
<feature type="compositionally biased region" description="Pro residues" evidence="1">
    <location>
        <begin position="56"/>
        <end position="68"/>
    </location>
</feature>
<accession>Q5VME9</accession>
<dbReference type="AlphaFoldDB" id="Q5VME9"/>
<evidence type="ECO:0000313" key="3">
    <source>
        <dbReference type="EMBL" id="BAD69376.1"/>
    </source>
</evidence>
<dbReference type="EMBL" id="AP002842">
    <property type="protein sequence ID" value="BAD67936.1"/>
    <property type="molecule type" value="Genomic_DNA"/>
</dbReference>
<reference evidence="4" key="4">
    <citation type="journal article" date="2008" name="Nucleic Acids Res.">
        <title>The rice annotation project database (RAP-DB): 2008 update.</title>
        <authorList>
            <consortium name="The rice annotation project (RAP)"/>
        </authorList>
    </citation>
    <scope>GENOME REANNOTATION</scope>
    <source>
        <strain evidence="4">cv. Nipponbare</strain>
    </source>
</reference>
<sequence length="140" mass="15118">MSGTANATSPAAGAGTPRSRLPPWTRHKTLVLLAGRRRWHAVVDAAQDAGVAPPCSRRPPPFPSGSPPPHRRPAVGPPCPGDLLPTAGRPEPHRGVRERERGGSERREEIEKRLTWHADMWGSRGSHADSAANKTWIKTA</sequence>
<reference evidence="2" key="1">
    <citation type="submission" date="2000-08" db="EMBL/GenBank/DDBJ databases">
        <title>Oryza sativa nipponbare(GA3) genomic DNA, chromosome 6, BAC clone:OSJNBa0075G19.</title>
        <authorList>
            <person name="Sasaki T."/>
            <person name="Matsumoto T."/>
            <person name="Yamamoto K."/>
        </authorList>
    </citation>
    <scope>NUCLEOTIDE SEQUENCE</scope>
</reference>
<organism evidence="3 4">
    <name type="scientific">Oryza sativa subsp. japonica</name>
    <name type="common">Rice</name>
    <dbReference type="NCBI Taxonomy" id="39947"/>
    <lineage>
        <taxon>Eukaryota</taxon>
        <taxon>Viridiplantae</taxon>
        <taxon>Streptophyta</taxon>
        <taxon>Embryophyta</taxon>
        <taxon>Tracheophyta</taxon>
        <taxon>Spermatophyta</taxon>
        <taxon>Magnoliopsida</taxon>
        <taxon>Liliopsida</taxon>
        <taxon>Poales</taxon>
        <taxon>Poaceae</taxon>
        <taxon>BOP clade</taxon>
        <taxon>Oryzoideae</taxon>
        <taxon>Oryzeae</taxon>
        <taxon>Oryzinae</taxon>
        <taxon>Oryza</taxon>
        <taxon>Oryza sativa</taxon>
    </lineage>
</organism>
<evidence type="ECO:0000313" key="2">
    <source>
        <dbReference type="EMBL" id="BAD67936.1"/>
    </source>
</evidence>
<evidence type="ECO:0000256" key="1">
    <source>
        <dbReference type="SAM" id="MobiDB-lite"/>
    </source>
</evidence>
<reference evidence="4" key="3">
    <citation type="journal article" date="2005" name="Nature">
        <title>The map-based sequence of the rice genome.</title>
        <authorList>
            <consortium name="International rice genome sequencing project (IRGSP)"/>
            <person name="Matsumoto T."/>
            <person name="Wu J."/>
            <person name="Kanamori H."/>
            <person name="Katayose Y."/>
            <person name="Fujisawa M."/>
            <person name="Namiki N."/>
            <person name="Mizuno H."/>
            <person name="Yamamoto K."/>
            <person name="Antonio B.A."/>
            <person name="Baba T."/>
            <person name="Sakata K."/>
            <person name="Nagamura Y."/>
            <person name="Aoki H."/>
            <person name="Arikawa K."/>
            <person name="Arita K."/>
            <person name="Bito T."/>
            <person name="Chiden Y."/>
            <person name="Fujitsuka N."/>
            <person name="Fukunaka R."/>
            <person name="Hamada M."/>
            <person name="Harada C."/>
            <person name="Hayashi A."/>
            <person name="Hijishita S."/>
            <person name="Honda M."/>
            <person name="Hosokawa S."/>
            <person name="Ichikawa Y."/>
            <person name="Idonuma A."/>
            <person name="Iijima M."/>
            <person name="Ikeda M."/>
            <person name="Ikeno M."/>
            <person name="Ito K."/>
            <person name="Ito S."/>
            <person name="Ito T."/>
            <person name="Ito Y."/>
            <person name="Ito Y."/>
            <person name="Iwabuchi A."/>
            <person name="Kamiya K."/>
            <person name="Karasawa W."/>
            <person name="Kurita K."/>
            <person name="Katagiri S."/>
            <person name="Kikuta A."/>
            <person name="Kobayashi H."/>
            <person name="Kobayashi N."/>
            <person name="Machita K."/>
            <person name="Maehara T."/>
            <person name="Masukawa M."/>
            <person name="Mizubayashi T."/>
            <person name="Mukai Y."/>
            <person name="Nagasaki H."/>
            <person name="Nagata Y."/>
            <person name="Naito S."/>
            <person name="Nakashima M."/>
            <person name="Nakama Y."/>
            <person name="Nakamichi Y."/>
            <person name="Nakamura M."/>
            <person name="Meguro A."/>
            <person name="Negishi M."/>
            <person name="Ohta I."/>
            <person name="Ohta T."/>
            <person name="Okamoto M."/>
            <person name="Ono N."/>
            <person name="Saji S."/>
            <person name="Sakaguchi M."/>
            <person name="Sakai K."/>
            <person name="Shibata M."/>
            <person name="Shimokawa T."/>
            <person name="Song J."/>
            <person name="Takazaki Y."/>
            <person name="Terasawa K."/>
            <person name="Tsugane M."/>
            <person name="Tsuji K."/>
            <person name="Ueda S."/>
            <person name="Waki K."/>
            <person name="Yamagata H."/>
            <person name="Yamamoto M."/>
            <person name="Yamamoto S."/>
            <person name="Yamane H."/>
            <person name="Yoshiki S."/>
            <person name="Yoshihara R."/>
            <person name="Yukawa K."/>
            <person name="Zhong H."/>
            <person name="Yano M."/>
            <person name="Yuan Q."/>
            <person name="Ouyang S."/>
            <person name="Liu J."/>
            <person name="Jones K.M."/>
            <person name="Gansberger K."/>
            <person name="Moffat K."/>
            <person name="Hill J."/>
            <person name="Bera J."/>
            <person name="Fadrosh D."/>
            <person name="Jin S."/>
            <person name="Johri S."/>
            <person name="Kim M."/>
            <person name="Overton L."/>
            <person name="Reardon M."/>
            <person name="Tsitrin T."/>
            <person name="Vuong H."/>
            <person name="Weaver B."/>
            <person name="Ciecko A."/>
            <person name="Tallon L."/>
            <person name="Jackson J."/>
            <person name="Pai G."/>
            <person name="Aken S.V."/>
            <person name="Utterback T."/>
            <person name="Reidmuller S."/>
            <person name="Feldblyum T."/>
            <person name="Hsiao J."/>
            <person name="Zismann V."/>
            <person name="Iobst S."/>
            <person name="de Vazeille A.R."/>
            <person name="Buell C.R."/>
            <person name="Ying K."/>
            <person name="Li Y."/>
            <person name="Lu T."/>
            <person name="Huang Y."/>
            <person name="Zhao Q."/>
            <person name="Feng Q."/>
            <person name="Zhang L."/>
            <person name="Zhu J."/>
            <person name="Weng Q."/>
            <person name="Mu J."/>
            <person name="Lu Y."/>
            <person name="Fan D."/>
            <person name="Liu Y."/>
            <person name="Guan J."/>
            <person name="Zhang Y."/>
            <person name="Yu S."/>
            <person name="Liu X."/>
            <person name="Zhang Y."/>
            <person name="Hong G."/>
            <person name="Han B."/>
            <person name="Choisne N."/>
            <person name="Demange N."/>
            <person name="Orjeda G."/>
            <person name="Samain S."/>
            <person name="Cattolico L."/>
            <person name="Pelletier E."/>
            <person name="Couloux A."/>
            <person name="Segurens B."/>
            <person name="Wincker P."/>
            <person name="D'Hont A."/>
            <person name="Scarpelli C."/>
            <person name="Weissenbach J."/>
            <person name="Salanoubat M."/>
            <person name="Quetier F."/>
            <person name="Yu Y."/>
            <person name="Kim H.R."/>
            <person name="Rambo T."/>
            <person name="Currie J."/>
            <person name="Collura K."/>
            <person name="Luo M."/>
            <person name="Yang T."/>
            <person name="Ammiraju J.S.S."/>
            <person name="Engler F."/>
            <person name="Soderlund C."/>
            <person name="Wing R.A."/>
            <person name="Palmer L.E."/>
            <person name="de la Bastide M."/>
            <person name="Spiegel L."/>
            <person name="Nascimento L."/>
            <person name="Zutavern T."/>
            <person name="O'Shaughnessy A."/>
            <person name="Dike S."/>
            <person name="Dedhia N."/>
            <person name="Preston R."/>
            <person name="Balija V."/>
            <person name="McCombie W.R."/>
            <person name="Chow T."/>
            <person name="Chen H."/>
            <person name="Chung M."/>
            <person name="Chen C."/>
            <person name="Shaw J."/>
            <person name="Wu H."/>
            <person name="Hsiao K."/>
            <person name="Chao Y."/>
            <person name="Chu M."/>
            <person name="Cheng C."/>
            <person name="Hour A."/>
            <person name="Lee P."/>
            <person name="Lin S."/>
            <person name="Lin Y."/>
            <person name="Liou J."/>
            <person name="Liu S."/>
            <person name="Hsing Y."/>
            <person name="Raghuvanshi S."/>
            <person name="Mohanty A."/>
            <person name="Bharti A.K."/>
            <person name="Gaur A."/>
            <person name="Gupta V."/>
            <person name="Kumar D."/>
            <person name="Ravi V."/>
            <person name="Vij S."/>
            <person name="Kapur A."/>
            <person name="Khurana P."/>
            <person name="Khurana P."/>
            <person name="Khurana J.P."/>
            <person name="Tyagi A.K."/>
            <person name="Gaikwad K."/>
            <person name="Singh A."/>
            <person name="Dalal V."/>
            <person name="Srivastava S."/>
            <person name="Dixit A."/>
            <person name="Pal A.K."/>
            <person name="Ghazi I.A."/>
            <person name="Yadav M."/>
            <person name="Pandit A."/>
            <person name="Bhargava A."/>
            <person name="Sureshbabu K."/>
            <person name="Batra K."/>
            <person name="Sharma T.R."/>
            <person name="Mohapatra T."/>
            <person name="Singh N.K."/>
            <person name="Messing J."/>
            <person name="Nelson A.B."/>
            <person name="Fuks G."/>
            <person name="Kavchok S."/>
            <person name="Keizer G."/>
            <person name="Linton E."/>
            <person name="Llaca V."/>
            <person name="Song R."/>
            <person name="Tanyolac B."/>
            <person name="Young S."/>
            <person name="Ho-Il K."/>
            <person name="Hahn J.H."/>
            <person name="Sangsakoo G."/>
            <person name="Vanavichit A."/>
            <person name="de Mattos Luiz.A.T."/>
            <person name="Zimmer P.D."/>
            <person name="Malone G."/>
            <person name="Dellagostin O."/>
            <person name="de Oliveira A.C."/>
            <person name="Bevan M."/>
            <person name="Bancroft I."/>
            <person name="Minx P."/>
            <person name="Cordum H."/>
            <person name="Wilson R."/>
            <person name="Cheng Z."/>
            <person name="Jin W."/>
            <person name="Jiang J."/>
            <person name="Leong S.A."/>
            <person name="Iwama H."/>
            <person name="Gojobori T."/>
            <person name="Itoh T."/>
            <person name="Niimura Y."/>
            <person name="Fujii Y."/>
            <person name="Habara T."/>
            <person name="Sakai H."/>
            <person name="Sato Y."/>
            <person name="Wilson G."/>
            <person name="Kumar K."/>
            <person name="McCouch S."/>
            <person name="Juretic N."/>
            <person name="Hoen D."/>
            <person name="Wright S."/>
            <person name="Bruskiewich R."/>
            <person name="Bureau T."/>
            <person name="Miyao A."/>
            <person name="Hirochika H."/>
            <person name="Nishikawa T."/>
            <person name="Kadowaki K."/>
            <person name="Sugiura M."/>
            <person name="Burr B."/>
            <person name="Sasaki T."/>
        </authorList>
    </citation>
    <scope>NUCLEOTIDE SEQUENCE [LARGE SCALE GENOMIC DNA]</scope>
    <source>
        <strain evidence="4">cv. Nipponbare</strain>
    </source>
</reference>
<dbReference type="Proteomes" id="UP000000763">
    <property type="component" value="Chromosome 6"/>
</dbReference>
<name>Q5VME9_ORYSJ</name>
<evidence type="ECO:0000313" key="4">
    <source>
        <dbReference type="Proteomes" id="UP000000763"/>
    </source>
</evidence>